<evidence type="ECO:0000313" key="2">
    <source>
        <dbReference type="Proteomes" id="UP000050901"/>
    </source>
</evidence>
<dbReference type="EMBL" id="AZEQ01000004">
    <property type="protein sequence ID" value="KRL26461.1"/>
    <property type="molecule type" value="Genomic_DNA"/>
</dbReference>
<gene>
    <name evidence="1" type="ORF">FC47_GL001449</name>
</gene>
<dbReference type="PATRIC" id="fig|1423771.3.peg.1475"/>
<comment type="caution">
    <text evidence="1">The sequence shown here is derived from an EMBL/GenBank/DDBJ whole genome shotgun (WGS) entry which is preliminary data.</text>
</comment>
<dbReference type="AlphaFoldDB" id="A0A0R1P1M9"/>
<dbReference type="Proteomes" id="UP000050901">
    <property type="component" value="Unassembled WGS sequence"/>
</dbReference>
<evidence type="ECO:0000313" key="1">
    <source>
        <dbReference type="EMBL" id="KRL26461.1"/>
    </source>
</evidence>
<accession>A0A0R1P1M9</accession>
<organism evidence="1 2">
    <name type="scientific">Limosilactobacillus mucosae DSM 13345</name>
    <dbReference type="NCBI Taxonomy" id="1423771"/>
    <lineage>
        <taxon>Bacteria</taxon>
        <taxon>Bacillati</taxon>
        <taxon>Bacillota</taxon>
        <taxon>Bacilli</taxon>
        <taxon>Lactobacillales</taxon>
        <taxon>Lactobacillaceae</taxon>
        <taxon>Limosilactobacillus</taxon>
    </lineage>
</organism>
<reference evidence="1 2" key="1">
    <citation type="journal article" date="2015" name="Genome Announc.">
        <title>Expanding the biotechnology potential of lactobacilli through comparative genomics of 213 strains and associated genera.</title>
        <authorList>
            <person name="Sun Z."/>
            <person name="Harris H.M."/>
            <person name="McCann A."/>
            <person name="Guo C."/>
            <person name="Argimon S."/>
            <person name="Zhang W."/>
            <person name="Yang X."/>
            <person name="Jeffery I.B."/>
            <person name="Cooney J.C."/>
            <person name="Kagawa T.F."/>
            <person name="Liu W."/>
            <person name="Song Y."/>
            <person name="Salvetti E."/>
            <person name="Wrobel A."/>
            <person name="Rasinkangas P."/>
            <person name="Parkhill J."/>
            <person name="Rea M.C."/>
            <person name="O'Sullivan O."/>
            <person name="Ritari J."/>
            <person name="Douillard F.P."/>
            <person name="Paul Ross R."/>
            <person name="Yang R."/>
            <person name="Briner A.E."/>
            <person name="Felis G.E."/>
            <person name="de Vos W.M."/>
            <person name="Barrangou R."/>
            <person name="Klaenhammer T.R."/>
            <person name="Caufield P.W."/>
            <person name="Cui Y."/>
            <person name="Zhang H."/>
            <person name="O'Toole P.W."/>
        </authorList>
    </citation>
    <scope>NUCLEOTIDE SEQUENCE [LARGE SCALE GENOMIC DNA]</scope>
    <source>
        <strain evidence="1 2">DSM 13345</strain>
    </source>
</reference>
<sequence>MDDSLASAAHQIAEQVWPLFKRLPKTIYHILVVNDHYDDQFNFFFEIYRPHFRTHSYPLYSMSNQHLDQLETLLRLLREQEGLQINIDFRGFDNQRWPESQRRIVSHPYQAPTFKQEPIIKNSAVSPTMSAPVRLPKYHDEEAAKIANAFFKNEYIDYGMGKWHGFRIAELNEVENEFATLPIEVPQNHQSQFAIRSLLKLSIDQDQPVHLQLQFGGRCHGISGMILGTTEQTAFIKPAHQHQLALPLKLICHGELLVNNDNDRDQRSESL</sequence>
<dbReference type="RefSeq" id="WP_056967773.1">
    <property type="nucleotide sequence ID" value="NZ_AZEQ01000004.1"/>
</dbReference>
<proteinExistence type="predicted"/>
<name>A0A0R1P1M9_LIMMU</name>
<protein>
    <submittedName>
        <fullName evidence="1">Uncharacterized protein</fullName>
    </submittedName>
</protein>